<evidence type="ECO:0000259" key="1">
    <source>
        <dbReference type="Pfam" id="PF14392"/>
    </source>
</evidence>
<evidence type="ECO:0000313" key="2">
    <source>
        <dbReference type="EnsemblPlants" id="QL08p012905:mrna:CDS:1"/>
    </source>
</evidence>
<dbReference type="InterPro" id="IPR040256">
    <property type="entry name" value="At4g02000-like"/>
</dbReference>
<dbReference type="Proteomes" id="UP000594261">
    <property type="component" value="Chromosome 8"/>
</dbReference>
<reference evidence="2" key="2">
    <citation type="submission" date="2021-01" db="UniProtKB">
        <authorList>
            <consortium name="EnsemblPlants"/>
        </authorList>
    </citation>
    <scope>IDENTIFICATION</scope>
</reference>
<reference evidence="2 3" key="1">
    <citation type="journal article" date="2016" name="G3 (Bethesda)">
        <title>First Draft Assembly and Annotation of the Genome of a California Endemic Oak Quercus lobata Nee (Fagaceae).</title>
        <authorList>
            <person name="Sork V.L."/>
            <person name="Fitz-Gibbon S.T."/>
            <person name="Puiu D."/>
            <person name="Crepeau M."/>
            <person name="Gugger P.F."/>
            <person name="Sherman R."/>
            <person name="Stevens K."/>
            <person name="Langley C.H."/>
            <person name="Pellegrini M."/>
            <person name="Salzberg S.L."/>
        </authorList>
    </citation>
    <scope>NUCLEOTIDE SEQUENCE [LARGE SCALE GENOMIC DNA]</scope>
    <source>
        <strain evidence="2 3">cv. SW786</strain>
    </source>
</reference>
<dbReference type="InParanoid" id="A0A7N2MAH9"/>
<evidence type="ECO:0000313" key="3">
    <source>
        <dbReference type="Proteomes" id="UP000594261"/>
    </source>
</evidence>
<proteinExistence type="predicted"/>
<keyword evidence="3" id="KW-1185">Reference proteome</keyword>
<protein>
    <recommendedName>
        <fullName evidence="1">Zinc knuckle CX2CX4HX4C domain-containing protein</fullName>
    </recommendedName>
</protein>
<dbReference type="InterPro" id="IPR025836">
    <property type="entry name" value="Zn_knuckle_CX2CX4HX4C"/>
</dbReference>
<dbReference type="EMBL" id="LRBV02000008">
    <property type="status" value="NOT_ANNOTATED_CDS"/>
    <property type="molecule type" value="Genomic_DNA"/>
</dbReference>
<dbReference type="PANTHER" id="PTHR31286">
    <property type="entry name" value="GLYCINE-RICH CELL WALL STRUCTURAL PROTEIN 1.8-LIKE"/>
    <property type="match status" value="1"/>
</dbReference>
<dbReference type="EnsemblPlants" id="QL08p012905:mrna">
    <property type="protein sequence ID" value="QL08p012905:mrna:CDS:1"/>
    <property type="gene ID" value="QL08p012905"/>
</dbReference>
<accession>A0A7N2MAH9</accession>
<feature type="domain" description="Zinc knuckle CX2CX4HX4C" evidence="1">
    <location>
        <begin position="82"/>
        <end position="129"/>
    </location>
</feature>
<name>A0A7N2MAH9_QUELO</name>
<sequence>MQGPWFFDKYLIGLYKPGEVATVDDATFDSASFWIQVHGLQLWRMSNENAHTIGRTLGMVECVEEAETGDCRGRCMRIRVNIDITQPLCKVQMVKGSVQTPHWVSFQYERLPIFCYWCGVLNHDKRDCKLWLNSNGTLRKEDQQYGAWLRASVTKFQRSRPTMPHEENRVNNENSTRTMSNTRLLLTPIIAKGDDDEMRSHGGVANDNLNTESY</sequence>
<dbReference type="AlphaFoldDB" id="A0A7N2MAH9"/>
<dbReference type="Gramene" id="QL08p012905:mrna">
    <property type="protein sequence ID" value="QL08p012905:mrna:CDS:1"/>
    <property type="gene ID" value="QL08p012905"/>
</dbReference>
<dbReference type="Pfam" id="PF14392">
    <property type="entry name" value="zf-CCHC_4"/>
    <property type="match status" value="1"/>
</dbReference>
<dbReference type="OMA" id="DEYEFRT"/>
<dbReference type="PANTHER" id="PTHR31286:SF167">
    <property type="entry name" value="OS09G0268800 PROTEIN"/>
    <property type="match status" value="1"/>
</dbReference>
<organism evidence="2 3">
    <name type="scientific">Quercus lobata</name>
    <name type="common">Valley oak</name>
    <dbReference type="NCBI Taxonomy" id="97700"/>
    <lineage>
        <taxon>Eukaryota</taxon>
        <taxon>Viridiplantae</taxon>
        <taxon>Streptophyta</taxon>
        <taxon>Embryophyta</taxon>
        <taxon>Tracheophyta</taxon>
        <taxon>Spermatophyta</taxon>
        <taxon>Magnoliopsida</taxon>
        <taxon>eudicotyledons</taxon>
        <taxon>Gunneridae</taxon>
        <taxon>Pentapetalae</taxon>
        <taxon>rosids</taxon>
        <taxon>fabids</taxon>
        <taxon>Fagales</taxon>
        <taxon>Fagaceae</taxon>
        <taxon>Quercus</taxon>
    </lineage>
</organism>